<keyword evidence="1" id="KW-1133">Transmembrane helix</keyword>
<sequence>MHHIYALFTPAAMIRLGVLGAGFSAGYSFASSHGSVQSILQTPTLTASQIAMNWDKVYTRGVKLVPPVAFVSSLAFLSAAYRFKGPLIATAFGISPKLQLNIAAGLLLCVFPWTYFRMLPGLQRLQAYSASAEKGALIDGPEAKGIIADVEDWHWANGVRALAFGGACVLGLTVL</sequence>
<dbReference type="OrthoDB" id="3189353at2759"/>
<name>A0A0C3QW26_9AGAM</name>
<dbReference type="AlphaFoldDB" id="A0A0C3QW26"/>
<dbReference type="EMBL" id="KN822945">
    <property type="protein sequence ID" value="KIO33926.1"/>
    <property type="molecule type" value="Genomic_DNA"/>
</dbReference>
<keyword evidence="3" id="KW-1185">Reference proteome</keyword>
<feature type="transmembrane region" description="Helical" evidence="1">
    <location>
        <begin position="98"/>
        <end position="116"/>
    </location>
</feature>
<keyword evidence="1" id="KW-0812">Transmembrane</keyword>
<organism evidence="2 3">
    <name type="scientific">Tulasnella calospora MUT 4182</name>
    <dbReference type="NCBI Taxonomy" id="1051891"/>
    <lineage>
        <taxon>Eukaryota</taxon>
        <taxon>Fungi</taxon>
        <taxon>Dikarya</taxon>
        <taxon>Basidiomycota</taxon>
        <taxon>Agaricomycotina</taxon>
        <taxon>Agaricomycetes</taxon>
        <taxon>Cantharellales</taxon>
        <taxon>Tulasnellaceae</taxon>
        <taxon>Tulasnella</taxon>
    </lineage>
</organism>
<dbReference type="HOGENOM" id="CLU_105974_0_1_1"/>
<dbReference type="Proteomes" id="UP000054248">
    <property type="component" value="Unassembled WGS sequence"/>
</dbReference>
<evidence type="ECO:0000256" key="1">
    <source>
        <dbReference type="SAM" id="Phobius"/>
    </source>
</evidence>
<protein>
    <recommendedName>
        <fullName evidence="4">DUF1772-domain-containing protein</fullName>
    </recommendedName>
</protein>
<reference evidence="2 3" key="1">
    <citation type="submission" date="2014-04" db="EMBL/GenBank/DDBJ databases">
        <authorList>
            <consortium name="DOE Joint Genome Institute"/>
            <person name="Kuo A."/>
            <person name="Girlanda M."/>
            <person name="Perotto S."/>
            <person name="Kohler A."/>
            <person name="Nagy L.G."/>
            <person name="Floudas D."/>
            <person name="Copeland A."/>
            <person name="Barry K.W."/>
            <person name="Cichocki N."/>
            <person name="Veneault-Fourrey C."/>
            <person name="LaButti K."/>
            <person name="Lindquist E.A."/>
            <person name="Lipzen A."/>
            <person name="Lundell T."/>
            <person name="Morin E."/>
            <person name="Murat C."/>
            <person name="Sun H."/>
            <person name="Tunlid A."/>
            <person name="Henrissat B."/>
            <person name="Grigoriev I.V."/>
            <person name="Hibbett D.S."/>
            <person name="Martin F."/>
            <person name="Nordberg H.P."/>
            <person name="Cantor M.N."/>
            <person name="Hua S.X."/>
        </authorList>
    </citation>
    <scope>NUCLEOTIDE SEQUENCE [LARGE SCALE GENOMIC DNA]</scope>
    <source>
        <strain evidence="2 3">MUT 4182</strain>
    </source>
</reference>
<accession>A0A0C3QW26</accession>
<dbReference type="Pfam" id="PF08592">
    <property type="entry name" value="Anthrone_oxy"/>
    <property type="match status" value="1"/>
</dbReference>
<gene>
    <name evidence="2" type="ORF">M407DRAFT_240819</name>
</gene>
<dbReference type="InterPro" id="IPR013901">
    <property type="entry name" value="Anthrone_oxy"/>
</dbReference>
<evidence type="ECO:0000313" key="3">
    <source>
        <dbReference type="Proteomes" id="UP000054248"/>
    </source>
</evidence>
<keyword evidence="1" id="KW-0472">Membrane</keyword>
<proteinExistence type="predicted"/>
<evidence type="ECO:0000313" key="2">
    <source>
        <dbReference type="EMBL" id="KIO33926.1"/>
    </source>
</evidence>
<evidence type="ECO:0008006" key="4">
    <source>
        <dbReference type="Google" id="ProtNLM"/>
    </source>
</evidence>
<reference evidence="3" key="2">
    <citation type="submission" date="2015-01" db="EMBL/GenBank/DDBJ databases">
        <title>Evolutionary Origins and Diversification of the Mycorrhizal Mutualists.</title>
        <authorList>
            <consortium name="DOE Joint Genome Institute"/>
            <consortium name="Mycorrhizal Genomics Consortium"/>
            <person name="Kohler A."/>
            <person name="Kuo A."/>
            <person name="Nagy L.G."/>
            <person name="Floudas D."/>
            <person name="Copeland A."/>
            <person name="Barry K.W."/>
            <person name="Cichocki N."/>
            <person name="Veneault-Fourrey C."/>
            <person name="LaButti K."/>
            <person name="Lindquist E.A."/>
            <person name="Lipzen A."/>
            <person name="Lundell T."/>
            <person name="Morin E."/>
            <person name="Murat C."/>
            <person name="Riley R."/>
            <person name="Ohm R."/>
            <person name="Sun H."/>
            <person name="Tunlid A."/>
            <person name="Henrissat B."/>
            <person name="Grigoriev I.V."/>
            <person name="Hibbett D.S."/>
            <person name="Martin F."/>
        </authorList>
    </citation>
    <scope>NUCLEOTIDE SEQUENCE [LARGE SCALE GENOMIC DNA]</scope>
    <source>
        <strain evidence="3">MUT 4182</strain>
    </source>
</reference>
<feature type="transmembrane region" description="Helical" evidence="1">
    <location>
        <begin position="12"/>
        <end position="30"/>
    </location>
</feature>
<feature type="transmembrane region" description="Helical" evidence="1">
    <location>
        <begin position="64"/>
        <end position="83"/>
    </location>
</feature>